<keyword evidence="2" id="KW-0326">Glycosidase</keyword>
<protein>
    <submittedName>
        <fullName evidence="4">Nucleoside hydrolase</fullName>
    </submittedName>
</protein>
<keyword evidence="5" id="KW-1185">Reference proteome</keyword>
<dbReference type="InterPro" id="IPR001910">
    <property type="entry name" value="Inosine/uridine_hydrolase_dom"/>
</dbReference>
<dbReference type="InterPro" id="IPR036452">
    <property type="entry name" value="Ribo_hydro-like"/>
</dbReference>
<dbReference type="GO" id="GO:0005829">
    <property type="term" value="C:cytosol"/>
    <property type="evidence" value="ECO:0007669"/>
    <property type="project" value="TreeGrafter"/>
</dbReference>
<dbReference type="GO" id="GO:0008477">
    <property type="term" value="F:purine nucleosidase activity"/>
    <property type="evidence" value="ECO:0007669"/>
    <property type="project" value="TreeGrafter"/>
</dbReference>
<gene>
    <name evidence="4" type="ORF">GCM10009020_06070</name>
</gene>
<evidence type="ECO:0000256" key="1">
    <source>
        <dbReference type="ARBA" id="ARBA00022801"/>
    </source>
</evidence>
<keyword evidence="1 4" id="KW-0378">Hydrolase</keyword>
<evidence type="ECO:0000259" key="3">
    <source>
        <dbReference type="Pfam" id="PF01156"/>
    </source>
</evidence>
<proteinExistence type="predicted"/>
<dbReference type="PROSITE" id="PS01247">
    <property type="entry name" value="IUNH"/>
    <property type="match status" value="1"/>
</dbReference>
<evidence type="ECO:0000313" key="4">
    <source>
        <dbReference type="EMBL" id="GAA0664034.1"/>
    </source>
</evidence>
<dbReference type="InterPro" id="IPR023186">
    <property type="entry name" value="IUNH"/>
</dbReference>
<sequence length="302" mass="30763">MRKVLIDADPGTDDAVAMATLLAADNVDVVGVTTVAGNSTLENTTANARSILELFDRGDVPVASGCERPLAHSLSTGESIHGPGGLRGDVPAPTGTALDAHATEFIREQVDEHGTDLTIAALGPLTNVAVAMAVDPNLADRVGSLIAMGGAVHAGGNVTPAAEYNAYADPAAASRVVQDGGPNLVPLDVTDRATLPESTVAELRGGGGPLSTVAEWCDYPERLREADGHAIHDAAVAAHIAGDVLTFEPRALSVVDGRGPCRGATIADTRADSNAEPTASVATEIDVEAYRETVVDALLSLA</sequence>
<dbReference type="Gene3D" id="3.90.245.10">
    <property type="entry name" value="Ribonucleoside hydrolase-like"/>
    <property type="match status" value="1"/>
</dbReference>
<dbReference type="Proteomes" id="UP001500420">
    <property type="component" value="Unassembled WGS sequence"/>
</dbReference>
<organism evidence="4 5">
    <name type="scientific">Natronoarchaeum mannanilyticum</name>
    <dbReference type="NCBI Taxonomy" id="926360"/>
    <lineage>
        <taxon>Archaea</taxon>
        <taxon>Methanobacteriati</taxon>
        <taxon>Methanobacteriota</taxon>
        <taxon>Stenosarchaea group</taxon>
        <taxon>Halobacteria</taxon>
        <taxon>Halobacteriales</taxon>
        <taxon>Natronoarchaeaceae</taxon>
    </lineage>
</organism>
<dbReference type="PANTHER" id="PTHR12304:SF4">
    <property type="entry name" value="URIDINE NUCLEOSIDASE"/>
    <property type="match status" value="1"/>
</dbReference>
<comment type="caution">
    <text evidence="4">The sequence shown here is derived from an EMBL/GenBank/DDBJ whole genome shotgun (WGS) entry which is preliminary data.</text>
</comment>
<dbReference type="InterPro" id="IPR015910">
    <property type="entry name" value="I/U_nuclsd_hydro_CS"/>
</dbReference>
<dbReference type="Pfam" id="PF01156">
    <property type="entry name" value="IU_nuc_hydro"/>
    <property type="match status" value="1"/>
</dbReference>
<dbReference type="GO" id="GO:0006152">
    <property type="term" value="P:purine nucleoside catabolic process"/>
    <property type="evidence" value="ECO:0007669"/>
    <property type="project" value="TreeGrafter"/>
</dbReference>
<accession>A0AAV3T6P3</accession>
<reference evidence="4 5" key="1">
    <citation type="journal article" date="2019" name="Int. J. Syst. Evol. Microbiol.">
        <title>The Global Catalogue of Microorganisms (GCM) 10K type strain sequencing project: providing services to taxonomists for standard genome sequencing and annotation.</title>
        <authorList>
            <consortium name="The Broad Institute Genomics Platform"/>
            <consortium name="The Broad Institute Genome Sequencing Center for Infectious Disease"/>
            <person name="Wu L."/>
            <person name="Ma J."/>
        </authorList>
    </citation>
    <scope>NUCLEOTIDE SEQUENCE [LARGE SCALE GENOMIC DNA]</scope>
    <source>
        <strain evidence="4 5">JCM 16328</strain>
    </source>
</reference>
<dbReference type="SUPFAM" id="SSF53590">
    <property type="entry name" value="Nucleoside hydrolase"/>
    <property type="match status" value="1"/>
</dbReference>
<dbReference type="EMBL" id="BAAADV010000001">
    <property type="protein sequence ID" value="GAA0664034.1"/>
    <property type="molecule type" value="Genomic_DNA"/>
</dbReference>
<feature type="domain" description="Inosine/uridine-preferring nucleoside hydrolase" evidence="3">
    <location>
        <begin position="4"/>
        <end position="291"/>
    </location>
</feature>
<dbReference type="AlphaFoldDB" id="A0AAV3T6P3"/>
<dbReference type="RefSeq" id="WP_343772381.1">
    <property type="nucleotide sequence ID" value="NZ_BAAADV010000001.1"/>
</dbReference>
<name>A0AAV3T6P3_9EURY</name>
<evidence type="ECO:0000313" key="5">
    <source>
        <dbReference type="Proteomes" id="UP001500420"/>
    </source>
</evidence>
<dbReference type="PANTHER" id="PTHR12304">
    <property type="entry name" value="INOSINE-URIDINE PREFERRING NUCLEOSIDE HYDROLASE"/>
    <property type="match status" value="1"/>
</dbReference>
<dbReference type="GO" id="GO:0045437">
    <property type="term" value="F:uridine nucleosidase activity"/>
    <property type="evidence" value="ECO:0007669"/>
    <property type="project" value="UniProtKB-ARBA"/>
</dbReference>
<evidence type="ECO:0000256" key="2">
    <source>
        <dbReference type="ARBA" id="ARBA00023295"/>
    </source>
</evidence>